<dbReference type="InterPro" id="IPR013083">
    <property type="entry name" value="Znf_RING/FYVE/PHD"/>
</dbReference>
<reference evidence="3" key="1">
    <citation type="journal article" date="2020" name="Nature">
        <title>Giant virus diversity and host interactions through global metagenomics.</title>
        <authorList>
            <person name="Schulz F."/>
            <person name="Roux S."/>
            <person name="Paez-Espino D."/>
            <person name="Jungbluth S."/>
            <person name="Walsh D.A."/>
            <person name="Denef V.J."/>
            <person name="McMahon K.D."/>
            <person name="Konstantinidis K.T."/>
            <person name="Eloe-Fadrosh E.A."/>
            <person name="Kyrpides N.C."/>
            <person name="Woyke T."/>
        </authorList>
    </citation>
    <scope>NUCLEOTIDE SEQUENCE</scope>
    <source>
        <strain evidence="3">GVMAG-M-3300023179-114</strain>
    </source>
</reference>
<feature type="region of interest" description="Disordered" evidence="1">
    <location>
        <begin position="59"/>
        <end position="93"/>
    </location>
</feature>
<dbReference type="SMART" id="SM00184">
    <property type="entry name" value="RING"/>
    <property type="match status" value="1"/>
</dbReference>
<feature type="domain" description="RING-type" evidence="2">
    <location>
        <begin position="10"/>
        <end position="50"/>
    </location>
</feature>
<dbReference type="EMBL" id="MN739720">
    <property type="protein sequence ID" value="QHT22697.1"/>
    <property type="molecule type" value="Genomic_DNA"/>
</dbReference>
<dbReference type="Pfam" id="PF13639">
    <property type="entry name" value="zf-RING_2"/>
    <property type="match status" value="1"/>
</dbReference>
<name>A0A6C0E0M1_9ZZZZ</name>
<evidence type="ECO:0000256" key="1">
    <source>
        <dbReference type="SAM" id="MobiDB-lite"/>
    </source>
</evidence>
<evidence type="ECO:0000313" key="3">
    <source>
        <dbReference type="EMBL" id="QHT22697.1"/>
    </source>
</evidence>
<proteinExistence type="predicted"/>
<accession>A0A6C0E0M1</accession>
<sequence length="185" mass="21422">MTTNTPARDCPICLNIIENSDCCTTECGHHFHSSCIFRNFTNSFSCPMCRKYLVDIPQEDEDDEESEEDSVWETETEVTRSEEDETEEEEDKRKLNIRQVHEALKKQGYNETDFVSFIVSDYFDYKVRINQAIEDRSEALLIMIEKICYGQVTVDYRDTRSYASVLQGVTRTEEPGVGPCPVEIL</sequence>
<organism evidence="3">
    <name type="scientific">viral metagenome</name>
    <dbReference type="NCBI Taxonomy" id="1070528"/>
    <lineage>
        <taxon>unclassified sequences</taxon>
        <taxon>metagenomes</taxon>
        <taxon>organismal metagenomes</taxon>
    </lineage>
</organism>
<dbReference type="SUPFAM" id="SSF57850">
    <property type="entry name" value="RING/U-box"/>
    <property type="match status" value="1"/>
</dbReference>
<protein>
    <recommendedName>
        <fullName evidence="2">RING-type domain-containing protein</fullName>
    </recommendedName>
</protein>
<feature type="compositionally biased region" description="Acidic residues" evidence="1">
    <location>
        <begin position="59"/>
        <end position="90"/>
    </location>
</feature>
<dbReference type="PROSITE" id="PS50089">
    <property type="entry name" value="ZF_RING_2"/>
    <property type="match status" value="1"/>
</dbReference>
<evidence type="ECO:0000259" key="2">
    <source>
        <dbReference type="PROSITE" id="PS50089"/>
    </source>
</evidence>
<dbReference type="Gene3D" id="3.30.40.10">
    <property type="entry name" value="Zinc/RING finger domain, C3HC4 (zinc finger)"/>
    <property type="match status" value="1"/>
</dbReference>
<dbReference type="AlphaFoldDB" id="A0A6C0E0M1"/>
<dbReference type="InterPro" id="IPR001841">
    <property type="entry name" value="Znf_RING"/>
</dbReference>